<keyword evidence="2" id="KW-1185">Reference proteome</keyword>
<dbReference type="AlphaFoldDB" id="T1H6J4"/>
<name>T1H6J4_MEGSC</name>
<evidence type="ECO:0000313" key="2">
    <source>
        <dbReference type="Proteomes" id="UP000015102"/>
    </source>
</evidence>
<sequence length="36" mass="3809">CSVNAVLALLGLDPPPFPLPSEEPLESFFESVSLPP</sequence>
<reference evidence="2" key="1">
    <citation type="submission" date="2013-02" db="EMBL/GenBank/DDBJ databases">
        <authorList>
            <person name="Hughes D."/>
        </authorList>
    </citation>
    <scope>NUCLEOTIDE SEQUENCE</scope>
    <source>
        <strain>Durham</strain>
        <strain evidence="2">NC isolate 2 -- Noor lab</strain>
    </source>
</reference>
<proteinExistence type="predicted"/>
<protein>
    <submittedName>
        <fullName evidence="1">Uncharacterized protein</fullName>
    </submittedName>
</protein>
<evidence type="ECO:0000313" key="1">
    <source>
        <dbReference type="EnsemblMetazoa" id="MESCA012327-PA"/>
    </source>
</evidence>
<dbReference type="EnsemblMetazoa" id="MESCA012327-RA">
    <property type="protein sequence ID" value="MESCA012327-PA"/>
    <property type="gene ID" value="MESCA012327"/>
</dbReference>
<organism evidence="1 2">
    <name type="scientific">Megaselia scalaris</name>
    <name type="common">Humpbacked fly</name>
    <name type="synonym">Phora scalaris</name>
    <dbReference type="NCBI Taxonomy" id="36166"/>
    <lineage>
        <taxon>Eukaryota</taxon>
        <taxon>Metazoa</taxon>
        <taxon>Ecdysozoa</taxon>
        <taxon>Arthropoda</taxon>
        <taxon>Hexapoda</taxon>
        <taxon>Insecta</taxon>
        <taxon>Pterygota</taxon>
        <taxon>Neoptera</taxon>
        <taxon>Endopterygota</taxon>
        <taxon>Diptera</taxon>
        <taxon>Brachycera</taxon>
        <taxon>Muscomorpha</taxon>
        <taxon>Platypezoidea</taxon>
        <taxon>Phoridae</taxon>
        <taxon>Megaseliini</taxon>
        <taxon>Megaselia</taxon>
    </lineage>
</organism>
<dbReference type="HOGENOM" id="CLU_3362324_0_0_1"/>
<reference evidence="1" key="2">
    <citation type="submission" date="2015-06" db="UniProtKB">
        <authorList>
            <consortium name="EnsemblMetazoa"/>
        </authorList>
    </citation>
    <scope>IDENTIFICATION</scope>
</reference>
<dbReference type="Proteomes" id="UP000015102">
    <property type="component" value="Unassembled WGS sequence"/>
</dbReference>
<accession>T1H6J4</accession>